<dbReference type="Proteomes" id="UP000268094">
    <property type="component" value="Unassembled WGS sequence"/>
</dbReference>
<evidence type="ECO:0000313" key="2">
    <source>
        <dbReference type="Proteomes" id="UP000268094"/>
    </source>
</evidence>
<sequence>MSEENHTKDLEAMLPHKCTGSVDGGKCLNRHRSKFEPYSCFHRWQAFVRATEDSQYYNWPRYENEAKDQMSEDGHPFYAGPGKLYFARLGRPQQGDWDVDWSRDNFKANCNKPYYHESHHIIPDSILQSVINKVLGGDGGSTELVLNARNMLLEQGYNINHKLNMVLLPMNPHVAQVLELPIHRQPRHPDHRAYRMLVSSRLQGDFASALKDAVDHEKPKPADLKARLEAHSELLYTPIVEGGYESLEAMAASEF</sequence>
<dbReference type="OrthoDB" id="5522371at2"/>
<accession>A0A3A8ILV1</accession>
<dbReference type="Pfam" id="PF14412">
    <property type="entry name" value="AHH"/>
    <property type="match status" value="1"/>
</dbReference>
<protein>
    <submittedName>
        <fullName evidence="1">Uncharacterized protein</fullName>
    </submittedName>
</protein>
<evidence type="ECO:0000313" key="1">
    <source>
        <dbReference type="EMBL" id="RKG83446.1"/>
    </source>
</evidence>
<comment type="caution">
    <text evidence="1">The sequence shown here is derived from an EMBL/GenBank/DDBJ whole genome shotgun (WGS) entry which is preliminary data.</text>
</comment>
<organism evidence="1 2">
    <name type="scientific">Corallococcus terminator</name>
    <dbReference type="NCBI Taxonomy" id="2316733"/>
    <lineage>
        <taxon>Bacteria</taxon>
        <taxon>Pseudomonadati</taxon>
        <taxon>Myxococcota</taxon>
        <taxon>Myxococcia</taxon>
        <taxon>Myxococcales</taxon>
        <taxon>Cystobacterineae</taxon>
        <taxon>Myxococcaceae</taxon>
        <taxon>Corallococcus</taxon>
    </lineage>
</organism>
<dbReference type="AlphaFoldDB" id="A0A3A8ILV1"/>
<dbReference type="RefSeq" id="WP_120542992.1">
    <property type="nucleotide sequence ID" value="NZ_RAVZ01000180.1"/>
</dbReference>
<name>A0A3A8ILV1_9BACT</name>
<dbReference type="InterPro" id="IPR032871">
    <property type="entry name" value="AHH_dom_containing"/>
</dbReference>
<proteinExistence type="predicted"/>
<dbReference type="EMBL" id="RAVZ01000180">
    <property type="protein sequence ID" value="RKG83446.1"/>
    <property type="molecule type" value="Genomic_DNA"/>
</dbReference>
<reference evidence="2" key="1">
    <citation type="submission" date="2018-09" db="EMBL/GenBank/DDBJ databases">
        <authorList>
            <person name="Livingstone P.G."/>
            <person name="Whitworth D.E."/>
        </authorList>
    </citation>
    <scope>NUCLEOTIDE SEQUENCE [LARGE SCALE GENOMIC DNA]</scope>
    <source>
        <strain evidence="2">CA054A</strain>
    </source>
</reference>
<gene>
    <name evidence="1" type="ORF">D7V88_24095</name>
</gene>
<keyword evidence="2" id="KW-1185">Reference proteome</keyword>